<protein>
    <submittedName>
        <fullName evidence="1">Uncharacterized protein</fullName>
    </submittedName>
</protein>
<accession>A0ABX0LXY3</accession>
<evidence type="ECO:0000313" key="2">
    <source>
        <dbReference type="Proteomes" id="UP000785613"/>
    </source>
</evidence>
<gene>
    <name evidence="1" type="ORF">F0185_24640</name>
</gene>
<dbReference type="Proteomes" id="UP000785613">
    <property type="component" value="Unassembled WGS sequence"/>
</dbReference>
<dbReference type="EMBL" id="VUYU01000021">
    <property type="protein sequence ID" value="NHZ36757.1"/>
    <property type="molecule type" value="Genomic_DNA"/>
</dbReference>
<comment type="caution">
    <text evidence="1">The sequence shown here is derived from an EMBL/GenBank/DDBJ whole genome shotgun (WGS) entry which is preliminary data.</text>
</comment>
<reference evidence="1 2" key="1">
    <citation type="submission" date="2019-09" db="EMBL/GenBank/DDBJ databases">
        <title>Taxonomy of Antarctic Massilia spp.: description of Massilia rubra sp. nov., Massilia aquatica sp. nov., Massilia mucilaginosa sp. nov., Massilia frigida sp. nov. isolated from streams, lakes and regoliths.</title>
        <authorList>
            <person name="Holochova P."/>
            <person name="Sedlacek I."/>
            <person name="Kralova S."/>
            <person name="Maslanova I."/>
            <person name="Busse H.-J."/>
            <person name="Stankova E."/>
            <person name="Vrbovska V."/>
            <person name="Kovarovic V."/>
            <person name="Bartak M."/>
            <person name="Svec P."/>
            <person name="Pantucek R."/>
        </authorList>
    </citation>
    <scope>NUCLEOTIDE SEQUENCE [LARGE SCALE GENOMIC DNA]</scope>
    <source>
        <strain evidence="1 2">CCM 8692</strain>
    </source>
</reference>
<sequence length="201" mass="21856">MAKDDVEQTHAVGVRMWLTALPATMRTNQVNSNASTNFVLRSTYCGEKMRTCEMCGTDMASGQSRCLGCGGIVSDPPAGTDRLIGNATWGRIIVDLRSVGDSKIPFLSLIQATWKSFEERSAQRLYPGQADSVDFQAATMTLYGPLESFFRLKEALEASGYCPAPIVFDPVALDELYAIRDGSPMVTRHLDEPVPAVGNPV</sequence>
<dbReference type="RefSeq" id="WP_167229004.1">
    <property type="nucleotide sequence ID" value="NZ_VUYU01000021.1"/>
</dbReference>
<evidence type="ECO:0000313" key="1">
    <source>
        <dbReference type="EMBL" id="NHZ36757.1"/>
    </source>
</evidence>
<keyword evidence="2" id="KW-1185">Reference proteome</keyword>
<proteinExistence type="predicted"/>
<name>A0ABX0LXY3_9BURK</name>
<organism evidence="1 2">
    <name type="scientific">Massilia rubra</name>
    <dbReference type="NCBI Taxonomy" id="2607910"/>
    <lineage>
        <taxon>Bacteria</taxon>
        <taxon>Pseudomonadati</taxon>
        <taxon>Pseudomonadota</taxon>
        <taxon>Betaproteobacteria</taxon>
        <taxon>Burkholderiales</taxon>
        <taxon>Oxalobacteraceae</taxon>
        <taxon>Telluria group</taxon>
        <taxon>Massilia</taxon>
    </lineage>
</organism>